<organism evidence="2 3">
    <name type="scientific">Tribonema minus</name>
    <dbReference type="NCBI Taxonomy" id="303371"/>
    <lineage>
        <taxon>Eukaryota</taxon>
        <taxon>Sar</taxon>
        <taxon>Stramenopiles</taxon>
        <taxon>Ochrophyta</taxon>
        <taxon>PX clade</taxon>
        <taxon>Xanthophyceae</taxon>
        <taxon>Tribonematales</taxon>
        <taxon>Tribonemataceae</taxon>
        <taxon>Tribonema</taxon>
    </lineage>
</organism>
<evidence type="ECO:0000256" key="1">
    <source>
        <dbReference type="SAM" id="MobiDB-lite"/>
    </source>
</evidence>
<dbReference type="Proteomes" id="UP000664859">
    <property type="component" value="Unassembled WGS sequence"/>
</dbReference>
<gene>
    <name evidence="2" type="ORF">JKP88DRAFT_328845</name>
</gene>
<dbReference type="AlphaFoldDB" id="A0A836CAP0"/>
<feature type="region of interest" description="Disordered" evidence="1">
    <location>
        <begin position="205"/>
        <end position="229"/>
    </location>
</feature>
<name>A0A836CAP0_9STRA</name>
<feature type="region of interest" description="Disordered" evidence="1">
    <location>
        <begin position="70"/>
        <end position="97"/>
    </location>
</feature>
<feature type="compositionally biased region" description="Polar residues" evidence="1">
    <location>
        <begin position="75"/>
        <end position="86"/>
    </location>
</feature>
<feature type="compositionally biased region" description="Pro residues" evidence="1">
    <location>
        <begin position="166"/>
        <end position="178"/>
    </location>
</feature>
<sequence length="285" mass="28968">MAEMSIVEAAAAEGTIPVGLIGQQQHGAAGTAPDPAAAERERAALVAESMAIFRARQADRETPPVVAEVGASPPLHQQQPGTSTAKSEVPRGESPVEWTQELDGALTAAVFARSFDFEAVAVSLRAAASAGNAAAVTANACRLRWAHLDACNDDTYSDDDSVGGMPSPPTPSTATPMPPQPPVIAPGVQENAGKSYEELARSAAQSRYLRPPTQLPSIAGGGYDSESDGDGVGRVAVLSREQIKAGALAAVRRLSGSSTSSSSVLAPVADAGVVGGDDAELFGLD</sequence>
<accession>A0A836CAP0</accession>
<reference evidence="2" key="1">
    <citation type="submission" date="2021-02" db="EMBL/GenBank/DDBJ databases">
        <title>First Annotated Genome of the Yellow-green Alga Tribonema minus.</title>
        <authorList>
            <person name="Mahan K.M."/>
        </authorList>
    </citation>
    <scope>NUCLEOTIDE SEQUENCE</scope>
    <source>
        <strain evidence="2">UTEX B ZZ1240</strain>
    </source>
</reference>
<evidence type="ECO:0000313" key="2">
    <source>
        <dbReference type="EMBL" id="KAG5178482.1"/>
    </source>
</evidence>
<protein>
    <submittedName>
        <fullName evidence="2">Uncharacterized protein</fullName>
    </submittedName>
</protein>
<evidence type="ECO:0000313" key="3">
    <source>
        <dbReference type="Proteomes" id="UP000664859"/>
    </source>
</evidence>
<comment type="caution">
    <text evidence="2">The sequence shown here is derived from an EMBL/GenBank/DDBJ whole genome shotgun (WGS) entry which is preliminary data.</text>
</comment>
<proteinExistence type="predicted"/>
<dbReference type="EMBL" id="JAFCMP010000514">
    <property type="protein sequence ID" value="KAG5178482.1"/>
    <property type="molecule type" value="Genomic_DNA"/>
</dbReference>
<feature type="region of interest" description="Disordered" evidence="1">
    <location>
        <begin position="157"/>
        <end position="178"/>
    </location>
</feature>
<keyword evidence="3" id="KW-1185">Reference proteome</keyword>